<dbReference type="Proteomes" id="UP000183508">
    <property type="component" value="Unassembled WGS sequence"/>
</dbReference>
<evidence type="ECO:0000313" key="1">
    <source>
        <dbReference type="EMBL" id="SFU29755.1"/>
    </source>
</evidence>
<accession>A0A1I7F0R2</accession>
<name>A0A1I7F0R2_9BACL</name>
<dbReference type="InterPro" id="IPR032329">
    <property type="entry name" value="DUF4855"/>
</dbReference>
<dbReference type="STRING" id="392015.SAMN05421543_1011"/>
<keyword evidence="2" id="KW-1185">Reference proteome</keyword>
<evidence type="ECO:0000313" key="2">
    <source>
        <dbReference type="Proteomes" id="UP000183508"/>
    </source>
</evidence>
<dbReference type="AlphaFoldDB" id="A0A1I7F0R2"/>
<gene>
    <name evidence="1" type="ORF">SAMN05421543_1011</name>
</gene>
<dbReference type="RefSeq" id="WP_074948384.1">
    <property type="nucleotide sequence ID" value="NZ_FPBV01000001.1"/>
</dbReference>
<protein>
    <recommendedName>
        <fullName evidence="3">DUF4855 domain-containing protein</fullName>
    </recommendedName>
</protein>
<sequence>MSYKYLSGHELGIEDQIVVLPCGGQEVWTELLLKPALEFTLPNGSHFDRMFRSFIFMCVAIGTASMHPLAHPFGEAAGKDTWKNWIEELYTPGRNLEALWNASSDPVDVWVSLPYPHRGQLHFGDVNGKTLNFADDGDRLEALKWWMDAFLQRWEQSPQLHNKLIFRGFVWLREVILPEEDAQLVTRVNEEIHARNRLTLWLPNYGSHAFWEWRQFGFDVAAVNANYYGKGPYAREWVEWTSMGARTYNMGMQIPCGRGLLYGDTHLIDYFNLGLPEYCGYIMDAVIVYRFTDYSIHIMYKEDFESYRRLYTFVRGIYRKTYYTGMDY</sequence>
<dbReference type="Pfam" id="PF16147">
    <property type="entry name" value="DUF4855"/>
    <property type="match status" value="1"/>
</dbReference>
<evidence type="ECO:0008006" key="3">
    <source>
        <dbReference type="Google" id="ProtNLM"/>
    </source>
</evidence>
<organism evidence="1 2">
    <name type="scientific">Alicyclobacillus macrosporangiidus</name>
    <dbReference type="NCBI Taxonomy" id="392015"/>
    <lineage>
        <taxon>Bacteria</taxon>
        <taxon>Bacillati</taxon>
        <taxon>Bacillota</taxon>
        <taxon>Bacilli</taxon>
        <taxon>Bacillales</taxon>
        <taxon>Alicyclobacillaceae</taxon>
        <taxon>Alicyclobacillus</taxon>
    </lineage>
</organism>
<dbReference type="EMBL" id="FPBV01000001">
    <property type="protein sequence ID" value="SFU29755.1"/>
    <property type="molecule type" value="Genomic_DNA"/>
</dbReference>
<proteinExistence type="predicted"/>
<reference evidence="2" key="1">
    <citation type="submission" date="2016-10" db="EMBL/GenBank/DDBJ databases">
        <authorList>
            <person name="Varghese N."/>
        </authorList>
    </citation>
    <scope>NUCLEOTIDE SEQUENCE [LARGE SCALE GENOMIC DNA]</scope>
    <source>
        <strain evidence="2">DSM 17980</strain>
    </source>
</reference>